<dbReference type="Pfam" id="PF05488">
    <property type="entry name" value="PAAR_motif"/>
    <property type="match status" value="1"/>
</dbReference>
<dbReference type="Proteomes" id="UP000658258">
    <property type="component" value="Unassembled WGS sequence"/>
</dbReference>
<accession>A0ABQ3I5L8</accession>
<dbReference type="InterPro" id="IPR008727">
    <property type="entry name" value="PAAR_motif"/>
</dbReference>
<proteinExistence type="predicted"/>
<protein>
    <recommendedName>
        <fullName evidence="3">Type VI secretion protein</fullName>
    </recommendedName>
</protein>
<organism evidence="1 2">
    <name type="scientific">Roseivirga thermotolerans</name>
    <dbReference type="NCBI Taxonomy" id="1758176"/>
    <lineage>
        <taxon>Bacteria</taxon>
        <taxon>Pseudomonadati</taxon>
        <taxon>Bacteroidota</taxon>
        <taxon>Cytophagia</taxon>
        <taxon>Cytophagales</taxon>
        <taxon>Roseivirgaceae</taxon>
        <taxon>Roseivirga</taxon>
    </lineage>
</organism>
<evidence type="ECO:0000313" key="1">
    <source>
        <dbReference type="EMBL" id="GHE63705.1"/>
    </source>
</evidence>
<name>A0ABQ3I5L8_9BACT</name>
<sequence length="85" mass="8222">MEDPAPVPIPHVGGPIVGPGAPTVIIAGMPASVVGDMLVCVGPPDAVVKGSTTVMIEGRPAARMGDETAHGGTILTGAPTVMIGG</sequence>
<dbReference type="Gene3D" id="2.60.200.60">
    <property type="match status" value="2"/>
</dbReference>
<keyword evidence="2" id="KW-1185">Reference proteome</keyword>
<dbReference type="EMBL" id="BNAG01000002">
    <property type="protein sequence ID" value="GHE63705.1"/>
    <property type="molecule type" value="Genomic_DNA"/>
</dbReference>
<evidence type="ECO:0000313" key="2">
    <source>
        <dbReference type="Proteomes" id="UP000658258"/>
    </source>
</evidence>
<reference evidence="2" key="1">
    <citation type="journal article" date="2019" name="Int. J. Syst. Evol. Microbiol.">
        <title>The Global Catalogue of Microorganisms (GCM) 10K type strain sequencing project: providing services to taxonomists for standard genome sequencing and annotation.</title>
        <authorList>
            <consortium name="The Broad Institute Genomics Platform"/>
            <consortium name="The Broad Institute Genome Sequencing Center for Infectious Disease"/>
            <person name="Wu L."/>
            <person name="Ma J."/>
        </authorList>
    </citation>
    <scope>NUCLEOTIDE SEQUENCE [LARGE SCALE GENOMIC DNA]</scope>
    <source>
        <strain evidence="2">CGMCC 1.15111</strain>
    </source>
</reference>
<evidence type="ECO:0008006" key="3">
    <source>
        <dbReference type="Google" id="ProtNLM"/>
    </source>
</evidence>
<gene>
    <name evidence="1" type="ORF">GCM10011340_18860</name>
</gene>
<dbReference type="CDD" id="cd14738">
    <property type="entry name" value="PAAR_2"/>
    <property type="match status" value="1"/>
</dbReference>
<comment type="caution">
    <text evidence="1">The sequence shown here is derived from an EMBL/GenBank/DDBJ whole genome shotgun (WGS) entry which is preliminary data.</text>
</comment>